<dbReference type="PANTHER" id="PTHR30435">
    <property type="entry name" value="FLAGELLAR PROTEIN"/>
    <property type="match status" value="1"/>
</dbReference>
<evidence type="ECO:0000256" key="1">
    <source>
        <dbReference type="ARBA" id="ARBA00009677"/>
    </source>
</evidence>
<dbReference type="InterPro" id="IPR053967">
    <property type="entry name" value="LlgE_F_G-like_D1"/>
</dbReference>
<dbReference type="GO" id="GO:0071978">
    <property type="term" value="P:bacterial-type flagellum-dependent swarming motility"/>
    <property type="evidence" value="ECO:0007669"/>
    <property type="project" value="TreeGrafter"/>
</dbReference>
<dbReference type="NCBIfam" id="TIGR03506">
    <property type="entry name" value="FlgEFG_subfam"/>
    <property type="match status" value="1"/>
</dbReference>
<dbReference type="Proteomes" id="UP000214618">
    <property type="component" value="Chromosome"/>
</dbReference>
<name>A0A223EHR2_9BACI</name>
<comment type="similarity">
    <text evidence="1 2">Belongs to the flagella basal body rod proteins family.</text>
</comment>
<protein>
    <submittedName>
        <fullName evidence="6">Flagellar biosynthesis protein FlgC</fullName>
    </submittedName>
</protein>
<dbReference type="GO" id="GO:0009425">
    <property type="term" value="C:bacterial-type flagellum basal body"/>
    <property type="evidence" value="ECO:0007669"/>
    <property type="project" value="UniProtKB-SubCell"/>
</dbReference>
<dbReference type="SUPFAM" id="SSF117143">
    <property type="entry name" value="Flagellar hook protein flgE"/>
    <property type="match status" value="1"/>
</dbReference>
<dbReference type="InterPro" id="IPR020013">
    <property type="entry name" value="Flagellar_FlgE/F/G"/>
</dbReference>
<feature type="domain" description="Flagellar basal-body/hook protein C-terminal" evidence="4">
    <location>
        <begin position="230"/>
        <end position="274"/>
    </location>
</feature>
<keyword evidence="6" id="KW-0969">Cilium</keyword>
<dbReference type="PANTHER" id="PTHR30435:SF19">
    <property type="entry name" value="FLAGELLAR BASAL-BODY ROD PROTEIN FLGG"/>
    <property type="match status" value="1"/>
</dbReference>
<accession>A0A223EHR2</accession>
<sequence>MLRGFYTAASGMLTQQRRTELLTNNMSNANTTGYKADQMSVRSFPEMLISNIGGKTVPTENKLSMPSLSQVGGLSTGAYVQEANPLFTQGTLEETQLNTDISLVDENLPINEETGRQGSVFFTVQDGDGAIRYTRNGSFTLDGQGYLTTPSGHYVLNENNEKIKLDSDQFTVAENGVILEGNVQTARMGIGYSDDPSLQLMKDGEGLYKAVNDGDLPSAYAAADVGFSTKQGFLEGSNVDQSRTMTEMMSAYRSFEASQKVLQAYDKSLDKTVNEVGRL</sequence>
<dbReference type="InterPro" id="IPR001444">
    <property type="entry name" value="Flag_bb_rod_N"/>
</dbReference>
<reference evidence="6 7" key="1">
    <citation type="submission" date="2016-10" db="EMBL/GenBank/DDBJ databases">
        <title>The whole genome sequencing and assembly of Bacillus simplex DSM 1321 strain.</title>
        <authorList>
            <person name="Park M.-K."/>
            <person name="Lee Y.-J."/>
            <person name="Yi H."/>
            <person name="Bahn Y.-S."/>
            <person name="Kim J.F."/>
            <person name="Lee D.-W."/>
        </authorList>
    </citation>
    <scope>NUCLEOTIDE SEQUENCE [LARGE SCALE GENOMIC DNA]</scope>
    <source>
        <strain evidence="6 7">DSM 1321</strain>
    </source>
</reference>
<dbReference type="Pfam" id="PF00460">
    <property type="entry name" value="Flg_bb_rod"/>
    <property type="match status" value="1"/>
</dbReference>
<dbReference type="InterPro" id="IPR010930">
    <property type="entry name" value="Flg_bb/hook_C_dom"/>
</dbReference>
<evidence type="ECO:0000259" key="3">
    <source>
        <dbReference type="Pfam" id="PF00460"/>
    </source>
</evidence>
<keyword evidence="6" id="KW-0282">Flagellum</keyword>
<gene>
    <name evidence="6" type="ORF">BS1321_13195</name>
</gene>
<feature type="domain" description="Flagellar basal body rod protein N-terminal" evidence="3">
    <location>
        <begin position="5"/>
        <end position="35"/>
    </location>
</feature>
<dbReference type="OrthoDB" id="9800375at2"/>
<dbReference type="InterPro" id="IPR037925">
    <property type="entry name" value="FlgE/F/G-like"/>
</dbReference>
<dbReference type="EMBL" id="CP017704">
    <property type="protein sequence ID" value="ASS94791.1"/>
    <property type="molecule type" value="Genomic_DNA"/>
</dbReference>
<proteinExistence type="inferred from homology"/>
<keyword evidence="2" id="KW-0975">Bacterial flagellum</keyword>
<evidence type="ECO:0000256" key="2">
    <source>
        <dbReference type="RuleBase" id="RU362116"/>
    </source>
</evidence>
<dbReference type="Pfam" id="PF06429">
    <property type="entry name" value="Flg_bbr_C"/>
    <property type="match status" value="1"/>
</dbReference>
<evidence type="ECO:0000313" key="7">
    <source>
        <dbReference type="Proteomes" id="UP000214618"/>
    </source>
</evidence>
<keyword evidence="6" id="KW-0966">Cell projection</keyword>
<dbReference type="RefSeq" id="WP_063235661.1">
    <property type="nucleotide sequence ID" value="NZ_BCVO01000029.1"/>
</dbReference>
<feature type="domain" description="Flagellar hook protein FlgE/F/G-like D1" evidence="5">
    <location>
        <begin position="117"/>
        <end position="178"/>
    </location>
</feature>
<evidence type="ECO:0000259" key="4">
    <source>
        <dbReference type="Pfam" id="PF06429"/>
    </source>
</evidence>
<dbReference type="GeneID" id="56473706"/>
<evidence type="ECO:0000313" key="6">
    <source>
        <dbReference type="EMBL" id="ASS94791.1"/>
    </source>
</evidence>
<organism evidence="6 7">
    <name type="scientific">Peribacillus simplex NBRC 15720 = DSM 1321</name>
    <dbReference type="NCBI Taxonomy" id="1349754"/>
    <lineage>
        <taxon>Bacteria</taxon>
        <taxon>Bacillati</taxon>
        <taxon>Bacillota</taxon>
        <taxon>Bacilli</taxon>
        <taxon>Bacillales</taxon>
        <taxon>Bacillaceae</taxon>
        <taxon>Peribacillus</taxon>
    </lineage>
</organism>
<dbReference type="InterPro" id="IPR019776">
    <property type="entry name" value="Flagellar_basal_body_rod_CS"/>
</dbReference>
<evidence type="ECO:0000259" key="5">
    <source>
        <dbReference type="Pfam" id="PF22692"/>
    </source>
</evidence>
<dbReference type="AlphaFoldDB" id="A0A223EHR2"/>
<comment type="subcellular location">
    <subcellularLocation>
        <location evidence="2">Bacterial flagellum basal body</location>
    </subcellularLocation>
</comment>
<dbReference type="PROSITE" id="PS00588">
    <property type="entry name" value="FLAGELLA_BB_ROD"/>
    <property type="match status" value="1"/>
</dbReference>
<dbReference type="Pfam" id="PF22692">
    <property type="entry name" value="LlgE_F_G_D1"/>
    <property type="match status" value="1"/>
</dbReference>